<feature type="domain" description="YhcG PDDEXK nuclease" evidence="1">
    <location>
        <begin position="175"/>
        <end position="330"/>
    </location>
</feature>
<dbReference type="PANTHER" id="PTHR30547">
    <property type="entry name" value="UNCHARACTERIZED PROTEIN YHCG-RELATED"/>
    <property type="match status" value="1"/>
</dbReference>
<dbReference type="InterPro" id="IPR041527">
    <property type="entry name" value="YhcG_N"/>
</dbReference>
<evidence type="ECO:0000259" key="2">
    <source>
        <dbReference type="Pfam" id="PF17761"/>
    </source>
</evidence>
<accession>A0ABR8FUK2</accession>
<name>A0ABR8FUK2_9NOSO</name>
<evidence type="ECO:0000313" key="4">
    <source>
        <dbReference type="Proteomes" id="UP000603457"/>
    </source>
</evidence>
<evidence type="ECO:0000313" key="3">
    <source>
        <dbReference type="EMBL" id="MBD2594966.1"/>
    </source>
</evidence>
<evidence type="ECO:0000259" key="1">
    <source>
        <dbReference type="Pfam" id="PF06250"/>
    </source>
</evidence>
<gene>
    <name evidence="3" type="ORF">H6G74_11575</name>
</gene>
<proteinExistence type="predicted"/>
<dbReference type="Pfam" id="PF17761">
    <property type="entry name" value="DUF1016_N"/>
    <property type="match status" value="1"/>
</dbReference>
<sequence>MADKLSPTDGYDDFLRELKERIHSAQIKAALSINRELVLLYWQIGREIIIRQQQQGWGSKVIERIAKDLQAAFPDIKGFSARNLKYMRAFAEAYPNEQIVQQAAAQIPWFHNCVILDKVKNNLEREWYIQKTIENGWSRNILTLQIENRLFARQGKAINNFNVRLPSPQSDIARETLKDPYIFDFLSLGEAAQERELEKELVKHITQFLLELGVGFAFVGKQYNLKIGDEDFYIDLLFYHVKLHCFVVIELKTGKFKPEYAGKINFYLSAVDDLLKSPVDNPSIGLILCASKDNIIAEYALRDVNKPIGIAEWQTKLTKSLPKELQTKLPTIEQLEAELENLSAEIENEE</sequence>
<dbReference type="InterPro" id="IPR053148">
    <property type="entry name" value="PD-DEXK-like_domain"/>
</dbReference>
<dbReference type="InterPro" id="IPR011856">
    <property type="entry name" value="tRNA_endonuc-like_dom_sf"/>
</dbReference>
<keyword evidence="4" id="KW-1185">Reference proteome</keyword>
<dbReference type="PANTHER" id="PTHR30547:SF0">
    <property type="entry name" value="BLR8175 PROTEIN"/>
    <property type="match status" value="1"/>
</dbReference>
<dbReference type="Proteomes" id="UP000603457">
    <property type="component" value="Unassembled WGS sequence"/>
</dbReference>
<dbReference type="Pfam" id="PF06250">
    <property type="entry name" value="YhcG_C"/>
    <property type="match status" value="1"/>
</dbReference>
<feature type="domain" description="YhcG N-terminal" evidence="2">
    <location>
        <begin position="17"/>
        <end position="153"/>
    </location>
</feature>
<dbReference type="Gene3D" id="3.40.1350.10">
    <property type="match status" value="1"/>
</dbReference>
<protein>
    <submittedName>
        <fullName evidence="3">DUF1016 domain-containing protein</fullName>
    </submittedName>
</protein>
<reference evidence="3 4" key="1">
    <citation type="journal article" date="2020" name="ISME J.">
        <title>Comparative genomics reveals insights into cyanobacterial evolution and habitat adaptation.</title>
        <authorList>
            <person name="Chen M.Y."/>
            <person name="Teng W.K."/>
            <person name="Zhao L."/>
            <person name="Hu C.X."/>
            <person name="Zhou Y.K."/>
            <person name="Han B.P."/>
            <person name="Song L.R."/>
            <person name="Shu W.S."/>
        </authorList>
    </citation>
    <scope>NUCLEOTIDE SEQUENCE [LARGE SCALE GENOMIC DNA]</scope>
    <source>
        <strain evidence="3 4">FACHB-130</strain>
    </source>
</reference>
<dbReference type="RefSeq" id="WP_190967803.1">
    <property type="nucleotide sequence ID" value="NZ_JACJTB010000011.1"/>
</dbReference>
<organism evidence="3 4">
    <name type="scientific">Nostoc spongiaeforme FACHB-130</name>
    <dbReference type="NCBI Taxonomy" id="1357510"/>
    <lineage>
        <taxon>Bacteria</taxon>
        <taxon>Bacillati</taxon>
        <taxon>Cyanobacteriota</taxon>
        <taxon>Cyanophyceae</taxon>
        <taxon>Nostocales</taxon>
        <taxon>Nostocaceae</taxon>
        <taxon>Nostoc</taxon>
    </lineage>
</organism>
<dbReference type="EMBL" id="JACJTB010000011">
    <property type="protein sequence ID" value="MBD2594966.1"/>
    <property type="molecule type" value="Genomic_DNA"/>
</dbReference>
<dbReference type="InterPro" id="IPR009362">
    <property type="entry name" value="YhcG_C"/>
</dbReference>
<comment type="caution">
    <text evidence="3">The sequence shown here is derived from an EMBL/GenBank/DDBJ whole genome shotgun (WGS) entry which is preliminary data.</text>
</comment>